<dbReference type="GO" id="GO:0006450">
    <property type="term" value="P:regulation of translational fidelity"/>
    <property type="evidence" value="ECO:0007669"/>
    <property type="project" value="InterPro"/>
</dbReference>
<dbReference type="EC" id="6.3.5.-" evidence="1"/>
<dbReference type="AlphaFoldDB" id="A0A2M7BY70"/>
<dbReference type="PANTHER" id="PTHR15004">
    <property type="entry name" value="GLUTAMYL-TRNA(GLN) AMIDOTRANSFERASE SUBUNIT C, MITOCHONDRIAL"/>
    <property type="match status" value="1"/>
</dbReference>
<dbReference type="GO" id="GO:0070681">
    <property type="term" value="P:glutaminyl-tRNAGln biosynthesis via transamidation"/>
    <property type="evidence" value="ECO:0007669"/>
    <property type="project" value="TreeGrafter"/>
</dbReference>
<dbReference type="GO" id="GO:0050566">
    <property type="term" value="F:asparaginyl-tRNA synthase (glutamine-hydrolyzing) activity"/>
    <property type="evidence" value="ECO:0007669"/>
    <property type="project" value="RHEA"/>
</dbReference>
<comment type="subunit">
    <text evidence="1">Heterotrimer of A, B and C subunits.</text>
</comment>
<keyword evidence="1 2" id="KW-0436">Ligase</keyword>
<keyword evidence="2" id="KW-0808">Transferase</keyword>
<dbReference type="HAMAP" id="MF_00122">
    <property type="entry name" value="GatC"/>
    <property type="match status" value="1"/>
</dbReference>
<comment type="catalytic activity">
    <reaction evidence="1">
        <text>L-aspartyl-tRNA(Asn) + L-glutamine + ATP + H2O = L-asparaginyl-tRNA(Asn) + L-glutamate + ADP + phosphate + 2 H(+)</text>
        <dbReference type="Rhea" id="RHEA:14513"/>
        <dbReference type="Rhea" id="RHEA-COMP:9674"/>
        <dbReference type="Rhea" id="RHEA-COMP:9677"/>
        <dbReference type="ChEBI" id="CHEBI:15377"/>
        <dbReference type="ChEBI" id="CHEBI:15378"/>
        <dbReference type="ChEBI" id="CHEBI:29985"/>
        <dbReference type="ChEBI" id="CHEBI:30616"/>
        <dbReference type="ChEBI" id="CHEBI:43474"/>
        <dbReference type="ChEBI" id="CHEBI:58359"/>
        <dbReference type="ChEBI" id="CHEBI:78515"/>
        <dbReference type="ChEBI" id="CHEBI:78516"/>
        <dbReference type="ChEBI" id="CHEBI:456216"/>
    </reaction>
</comment>
<keyword evidence="1" id="KW-0648">Protein biosynthesis</keyword>
<dbReference type="GO" id="GO:0005524">
    <property type="term" value="F:ATP binding"/>
    <property type="evidence" value="ECO:0007669"/>
    <property type="project" value="UniProtKB-KW"/>
</dbReference>
<comment type="caution">
    <text evidence="2">The sequence shown here is derived from an EMBL/GenBank/DDBJ whole genome shotgun (WGS) entry which is preliminary data.</text>
</comment>
<dbReference type="SUPFAM" id="SSF141000">
    <property type="entry name" value="Glu-tRNAGln amidotransferase C subunit"/>
    <property type="match status" value="1"/>
</dbReference>
<dbReference type="GO" id="GO:0006412">
    <property type="term" value="P:translation"/>
    <property type="evidence" value="ECO:0007669"/>
    <property type="project" value="UniProtKB-UniRule"/>
</dbReference>
<name>A0A2M7BY70_9BACT</name>
<gene>
    <name evidence="1 2" type="primary">gatC</name>
    <name evidence="2" type="ORF">COS47_01630</name>
</gene>
<evidence type="ECO:0000256" key="1">
    <source>
        <dbReference type="HAMAP-Rule" id="MF_00122"/>
    </source>
</evidence>
<organism evidence="2 3">
    <name type="scientific">Candidatus Nealsonbacteria bacterium CG03_land_8_20_14_0_80_36_12</name>
    <dbReference type="NCBI Taxonomy" id="1974701"/>
    <lineage>
        <taxon>Bacteria</taxon>
        <taxon>Candidatus Nealsoniibacteriota</taxon>
    </lineage>
</organism>
<proteinExistence type="inferred from homology"/>
<reference evidence="3" key="1">
    <citation type="submission" date="2017-09" db="EMBL/GenBank/DDBJ databases">
        <title>Depth-based differentiation of microbial function through sediment-hosted aquifers and enrichment of novel symbionts in the deep terrestrial subsurface.</title>
        <authorList>
            <person name="Probst A.J."/>
            <person name="Ladd B."/>
            <person name="Jarett J.K."/>
            <person name="Geller-Mcgrath D.E."/>
            <person name="Sieber C.M.K."/>
            <person name="Emerson J.B."/>
            <person name="Anantharaman K."/>
            <person name="Thomas B.C."/>
            <person name="Malmstrom R."/>
            <person name="Stieglmeier M."/>
            <person name="Klingl A."/>
            <person name="Woyke T."/>
            <person name="Ryan C.M."/>
            <person name="Banfield J.F."/>
        </authorList>
    </citation>
    <scope>NUCLEOTIDE SEQUENCE [LARGE SCALE GENOMIC DNA]</scope>
</reference>
<comment type="catalytic activity">
    <reaction evidence="1">
        <text>L-glutamyl-tRNA(Gln) + L-glutamine + ATP + H2O = L-glutaminyl-tRNA(Gln) + L-glutamate + ADP + phosphate + H(+)</text>
        <dbReference type="Rhea" id="RHEA:17521"/>
        <dbReference type="Rhea" id="RHEA-COMP:9681"/>
        <dbReference type="Rhea" id="RHEA-COMP:9684"/>
        <dbReference type="ChEBI" id="CHEBI:15377"/>
        <dbReference type="ChEBI" id="CHEBI:15378"/>
        <dbReference type="ChEBI" id="CHEBI:29985"/>
        <dbReference type="ChEBI" id="CHEBI:30616"/>
        <dbReference type="ChEBI" id="CHEBI:43474"/>
        <dbReference type="ChEBI" id="CHEBI:58359"/>
        <dbReference type="ChEBI" id="CHEBI:78520"/>
        <dbReference type="ChEBI" id="CHEBI:78521"/>
        <dbReference type="ChEBI" id="CHEBI:456216"/>
    </reaction>
</comment>
<dbReference type="GO" id="GO:0016740">
    <property type="term" value="F:transferase activity"/>
    <property type="evidence" value="ECO:0007669"/>
    <property type="project" value="UniProtKB-KW"/>
</dbReference>
<dbReference type="Pfam" id="PF02686">
    <property type="entry name" value="GatC"/>
    <property type="match status" value="1"/>
</dbReference>
<dbReference type="NCBIfam" id="TIGR00135">
    <property type="entry name" value="gatC"/>
    <property type="match status" value="1"/>
</dbReference>
<dbReference type="GO" id="GO:0050567">
    <property type="term" value="F:glutaminyl-tRNA synthase (glutamine-hydrolyzing) activity"/>
    <property type="evidence" value="ECO:0007669"/>
    <property type="project" value="UniProtKB-UniRule"/>
</dbReference>
<comment type="similarity">
    <text evidence="1">Belongs to the GatC family.</text>
</comment>
<keyword evidence="1" id="KW-0547">Nucleotide-binding</keyword>
<dbReference type="EMBL" id="PEUV01000033">
    <property type="protein sequence ID" value="PIV12623.1"/>
    <property type="molecule type" value="Genomic_DNA"/>
</dbReference>
<accession>A0A2M7BY70</accession>
<dbReference type="Proteomes" id="UP000230324">
    <property type="component" value="Unassembled WGS sequence"/>
</dbReference>
<evidence type="ECO:0000313" key="3">
    <source>
        <dbReference type="Proteomes" id="UP000230324"/>
    </source>
</evidence>
<dbReference type="InterPro" id="IPR036113">
    <property type="entry name" value="Asp/Glu-ADT_sf_sub_c"/>
</dbReference>
<dbReference type="InterPro" id="IPR003837">
    <property type="entry name" value="GatC"/>
</dbReference>
<sequence length="97" mass="11210">MSMISKEEVKHIAKLARLELGPKEVEKFRKELSEILDYVKKLNEVNIEKVKPTTHPLGIENIFREDKAAPQPVEMSNDLIEAAPEKKERYIRVKAVL</sequence>
<keyword evidence="1" id="KW-0067">ATP-binding</keyword>
<evidence type="ECO:0000313" key="2">
    <source>
        <dbReference type="EMBL" id="PIV12623.1"/>
    </source>
</evidence>
<protein>
    <recommendedName>
        <fullName evidence="1">Aspartyl/glutamyl-tRNA(Asn/Gln) amidotransferase subunit C</fullName>
        <shortName evidence="1">Asp/Glu-ADT subunit C</shortName>
        <ecNumber evidence="1">6.3.5.-</ecNumber>
    </recommendedName>
</protein>
<comment type="function">
    <text evidence="1">Allows the formation of correctly charged Asn-tRNA(Asn) or Gln-tRNA(Gln) through the transamidation of misacylated Asp-tRNA(Asn) or Glu-tRNA(Gln) in organisms which lack either or both of asparaginyl-tRNA or glutaminyl-tRNA synthetases. The reaction takes place in the presence of glutamine and ATP through an activated phospho-Asp-tRNA(Asn) or phospho-Glu-tRNA(Gln).</text>
</comment>
<dbReference type="PANTHER" id="PTHR15004:SF0">
    <property type="entry name" value="GLUTAMYL-TRNA(GLN) AMIDOTRANSFERASE SUBUNIT C, MITOCHONDRIAL"/>
    <property type="match status" value="1"/>
</dbReference>
<dbReference type="Gene3D" id="1.10.20.60">
    <property type="entry name" value="Glu-tRNAGln amidotransferase C subunit, N-terminal domain"/>
    <property type="match status" value="1"/>
</dbReference>